<reference evidence="2" key="1">
    <citation type="submission" date="2017-03" db="EMBL/GenBank/DDBJ databases">
        <authorList>
            <person name="Monnet C."/>
        </authorList>
    </citation>
    <scope>NUCLEOTIDE SEQUENCE [LARGE SCALE GENOMIC DNA]</scope>
    <source>
        <strain evidence="2">CIP 102111</strain>
    </source>
</reference>
<evidence type="ECO:0000313" key="2">
    <source>
        <dbReference type="Proteomes" id="UP000234333"/>
    </source>
</evidence>
<name>A0A2H1KFM2_9MICO</name>
<dbReference type="AlphaFoldDB" id="A0A2H1KFM2"/>
<dbReference type="EMBL" id="FXZC01000009">
    <property type="protein sequence ID" value="SMX98388.1"/>
    <property type="molecule type" value="Genomic_DNA"/>
</dbReference>
<organism evidence="1 2">
    <name type="scientific">Brevibacterium casei CIP 102111</name>
    <dbReference type="NCBI Taxonomy" id="1255625"/>
    <lineage>
        <taxon>Bacteria</taxon>
        <taxon>Bacillati</taxon>
        <taxon>Actinomycetota</taxon>
        <taxon>Actinomycetes</taxon>
        <taxon>Micrococcales</taxon>
        <taxon>Brevibacteriaceae</taxon>
        <taxon>Brevibacterium</taxon>
    </lineage>
</organism>
<gene>
    <name evidence="1" type="ORF">BC102111_03233</name>
</gene>
<evidence type="ECO:0008006" key="3">
    <source>
        <dbReference type="Google" id="ProtNLM"/>
    </source>
</evidence>
<dbReference type="Proteomes" id="UP000234333">
    <property type="component" value="Unassembled WGS sequence"/>
</dbReference>
<protein>
    <recommendedName>
        <fullName evidence="3">Nucleotidyl transferase AbiEii toxin, Type IV TA system</fullName>
    </recommendedName>
</protein>
<evidence type="ECO:0000313" key="1">
    <source>
        <dbReference type="EMBL" id="SMX98388.1"/>
    </source>
</evidence>
<sequence>MMSEIIRIEAHAASNADSLGYMGQQAVAQAVDRDTPYRIIGGHMVRLLLHVYPTSNATLRSTIDADAAVDDIEIVGDIVDGLCAQDFSQTGGNVLKKAVNSEQNIEVNLLVSRRGSSKGIRSECAPGVGQVDTLPELGFALDQPPLDLEVFATLFDGSTIEYRTRIPGLETAVVLKAHSWKARGLRSDRDLADLHSLMEIREEHPHTAWGLSSPGLIGFRKDTARILHEAAGKLTKRTSNLPVPYDLDRVRMAALIARHVSRP</sequence>
<proteinExistence type="predicted"/>
<accession>A0A2H1KFM2</accession>